<dbReference type="OrthoDB" id="1242806at2"/>
<evidence type="ECO:0000313" key="2">
    <source>
        <dbReference type="EMBL" id="SDG40762.1"/>
    </source>
</evidence>
<name>A0A1G7TZQ5_9BURK</name>
<dbReference type="EMBL" id="FNCJ01000003">
    <property type="protein sequence ID" value="SDG40762.1"/>
    <property type="molecule type" value="Genomic_DNA"/>
</dbReference>
<protein>
    <submittedName>
        <fullName evidence="2">Predicted chitinase</fullName>
    </submittedName>
</protein>
<dbReference type="PANTHER" id="PTHR34408">
    <property type="entry name" value="FAMILY PROTEIN, PUTATIVE-RELATED"/>
    <property type="match status" value="1"/>
</dbReference>
<organism evidence="2 3">
    <name type="scientific">Paraburkholderia phenazinium</name>
    <dbReference type="NCBI Taxonomy" id="60549"/>
    <lineage>
        <taxon>Bacteria</taxon>
        <taxon>Pseudomonadati</taxon>
        <taxon>Pseudomonadota</taxon>
        <taxon>Betaproteobacteria</taxon>
        <taxon>Burkholderiales</taxon>
        <taxon>Burkholderiaceae</taxon>
        <taxon>Paraburkholderia</taxon>
    </lineage>
</organism>
<feature type="region of interest" description="Disordered" evidence="1">
    <location>
        <begin position="1"/>
        <end position="36"/>
    </location>
</feature>
<dbReference type="SUPFAM" id="SSF53955">
    <property type="entry name" value="Lysozyme-like"/>
    <property type="match status" value="1"/>
</dbReference>
<reference evidence="2 3" key="1">
    <citation type="submission" date="2016-10" db="EMBL/GenBank/DDBJ databases">
        <authorList>
            <person name="de Groot N.N."/>
        </authorList>
    </citation>
    <scope>NUCLEOTIDE SEQUENCE [LARGE SCALE GENOMIC DNA]</scope>
    <source>
        <strain evidence="2 3">LMG 2247</strain>
    </source>
</reference>
<feature type="compositionally biased region" description="Low complexity" evidence="1">
    <location>
        <begin position="1"/>
        <end position="13"/>
    </location>
</feature>
<dbReference type="Gene3D" id="1.10.530.10">
    <property type="match status" value="1"/>
</dbReference>
<accession>A0A1G7TZQ5</accession>
<gene>
    <name evidence="2" type="ORF">SAMN05216466_103236</name>
</gene>
<evidence type="ECO:0000313" key="3">
    <source>
        <dbReference type="Proteomes" id="UP000199706"/>
    </source>
</evidence>
<evidence type="ECO:0000256" key="1">
    <source>
        <dbReference type="SAM" id="MobiDB-lite"/>
    </source>
</evidence>
<dbReference type="RefSeq" id="WP_090683370.1">
    <property type="nucleotide sequence ID" value="NZ_FNCJ01000003.1"/>
</dbReference>
<dbReference type="AlphaFoldDB" id="A0A1G7TZQ5"/>
<dbReference type="Proteomes" id="UP000199706">
    <property type="component" value="Unassembled WGS sequence"/>
</dbReference>
<dbReference type="InterPro" id="IPR023346">
    <property type="entry name" value="Lysozyme-like_dom_sf"/>
</dbReference>
<proteinExistence type="predicted"/>
<dbReference type="InterPro" id="IPR052354">
    <property type="entry name" value="Cell_Wall_Dynamics_Protein"/>
</dbReference>
<sequence length="834" mass="91607">MANTTPQNPATTPLKQPGFAFPFRKKGQGNAGSSAEFTDEHEFYKVLKQEPSGSYSVSGKGMWHGGIHVTEAGAGGLLDLKNGVRCIADGEVVAWRVNQTYPVSEIAAQNGHPAINAPYSTGFALVRHSMEFPKGTTLKFFSLYMHLQDLEDYDGDTTLQKPAYWSTQFKVTEFARDKPHAGPNGQAAAAGQQGLRVHATKIHGTILGILPQGAQVSIGKREGDWGQITDTHGAQLIAQKVGGFVAQKAVNGWMFLGKENGGPVVEEVMPDSSLDCVVVPPTPFPVKAGDLIGHLGRYDSLSQQTSTRMVHIEVFCDDSVKSSIDQGRAWISNNGAHAGAWTQVGLPSAPTILRIDKGTALYKAANQQGQDAKQTGVIQVLALAELAKLGEDGQHMETEPGPDGLKLHWWKVDSADVHGHDISGWVREQNFAGGRVTREFAQKWVDFQILEDAHDPTHTMFATTKAFVDYAIGRDVSDAGALGKLSPLMTSIYRTYPTGDGSRAADDLCVAADDPWIALCMSRLIVKHESEWANPDKWKQLIAEIEKQTGPQAQHEEEQKRIGKLVWWDDVKAGLLDLPASDVFHIHPVGLVGNFQRKFQLITLEMLLAVDPSNSREYYGSILPHLNKYAKIYGLTRPKRIAHFLSQAAHESNFKTSEERLNYGPQNMRKTFGCKGGKKNYNAACDDCTHGRLRDKLWGQESYYSHNPEHLANYVYADRMGNGDESSGEGFKYRGRGIIQVTGKDGYQSFQDEHNRRSPDDHQDFVGNPGLVSSNLGYGVESAFVFWSRNNLNSEADTGTVETVTQIVNGGQNGYVDRLHRFNSVASLLGLSKE</sequence>
<dbReference type="PANTHER" id="PTHR34408:SF1">
    <property type="entry name" value="GLYCOSYL HYDROLASE FAMILY 19 DOMAIN-CONTAINING PROTEIN HI_1415"/>
    <property type="match status" value="1"/>
</dbReference>